<dbReference type="Proteomes" id="UP000001505">
    <property type="component" value="Chromosome"/>
</dbReference>
<accession>D6YSG1</accession>
<name>D6YSG1_WADCW</name>
<dbReference type="HOGENOM" id="CLU_3359193_0_0_0"/>
<evidence type="ECO:0000313" key="1">
    <source>
        <dbReference type="EMBL" id="ADI39006.1"/>
    </source>
</evidence>
<organism evidence="1 2">
    <name type="scientific">Waddlia chondrophila (strain ATCC VR-1470 / WSU 86-1044)</name>
    <dbReference type="NCBI Taxonomy" id="716544"/>
    <lineage>
        <taxon>Bacteria</taxon>
        <taxon>Pseudomonadati</taxon>
        <taxon>Chlamydiota</taxon>
        <taxon>Chlamydiia</taxon>
        <taxon>Parachlamydiales</taxon>
        <taxon>Waddliaceae</taxon>
        <taxon>Waddlia</taxon>
    </lineage>
</organism>
<protein>
    <submittedName>
        <fullName evidence="1">Uncharacterized protein</fullName>
    </submittedName>
</protein>
<dbReference type="EMBL" id="CP001928">
    <property type="protein sequence ID" value="ADI39006.1"/>
    <property type="molecule type" value="Genomic_DNA"/>
</dbReference>
<gene>
    <name evidence="1" type="ordered locus">wcw_1662</name>
</gene>
<dbReference type="KEGG" id="wch:wcw_1662"/>
<keyword evidence="2" id="KW-1185">Reference proteome</keyword>
<reference evidence="1 2" key="1">
    <citation type="journal article" date="2010" name="PLoS ONE">
        <title>The Waddlia genome: a window into chlamydial biology.</title>
        <authorList>
            <person name="Bertelli C."/>
            <person name="Collyn F."/>
            <person name="Croxatto A."/>
            <person name="Ruckert C."/>
            <person name="Polkinghorne A."/>
            <person name="Kebbi-Beghdadi C."/>
            <person name="Goesmann A."/>
            <person name="Vaughan L."/>
            <person name="Greub G."/>
        </authorList>
    </citation>
    <scope>NUCLEOTIDE SEQUENCE [LARGE SCALE GENOMIC DNA]</scope>
    <source>
        <strain evidence="2">ATCC VR-1470 / WSU 86-1044</strain>
    </source>
</reference>
<sequence length="36" mass="4198">MNQPIDSHIQLKQCGKSKKKLQKQLLLRLQQLPSLI</sequence>
<evidence type="ECO:0000313" key="2">
    <source>
        <dbReference type="Proteomes" id="UP000001505"/>
    </source>
</evidence>
<proteinExistence type="predicted"/>
<dbReference type="AlphaFoldDB" id="D6YSG1"/>